<dbReference type="SUPFAM" id="SSF50494">
    <property type="entry name" value="Trypsin-like serine proteases"/>
    <property type="match status" value="1"/>
</dbReference>
<dbReference type="STRING" id="106370.Francci3_3908"/>
<dbReference type="InterPro" id="IPR050966">
    <property type="entry name" value="Glutamyl_endopeptidase"/>
</dbReference>
<evidence type="ECO:0000313" key="3">
    <source>
        <dbReference type="EMBL" id="ABD13258.1"/>
    </source>
</evidence>
<dbReference type="Proteomes" id="UP000001937">
    <property type="component" value="Chromosome"/>
</dbReference>
<organism evidence="3 4">
    <name type="scientific">Frankia casuarinae (strain DSM 45818 / CECT 9043 / HFP020203 / CcI3)</name>
    <dbReference type="NCBI Taxonomy" id="106370"/>
    <lineage>
        <taxon>Bacteria</taxon>
        <taxon>Bacillati</taxon>
        <taxon>Actinomycetota</taxon>
        <taxon>Actinomycetes</taxon>
        <taxon>Frankiales</taxon>
        <taxon>Frankiaceae</taxon>
        <taxon>Frankia</taxon>
    </lineage>
</organism>
<evidence type="ECO:0000256" key="2">
    <source>
        <dbReference type="SAM" id="MobiDB-lite"/>
    </source>
</evidence>
<dbReference type="PROSITE" id="PS00134">
    <property type="entry name" value="TRYPSIN_HIS"/>
    <property type="match status" value="1"/>
</dbReference>
<dbReference type="GO" id="GO:0006508">
    <property type="term" value="P:proteolysis"/>
    <property type="evidence" value="ECO:0007669"/>
    <property type="project" value="InterPro"/>
</dbReference>
<dbReference type="PANTHER" id="PTHR15462:SF19">
    <property type="entry name" value="PEPTIDASE S1 DOMAIN-CONTAINING PROTEIN"/>
    <property type="match status" value="1"/>
</dbReference>
<evidence type="ECO:0000256" key="1">
    <source>
        <dbReference type="ARBA" id="ARBA00022729"/>
    </source>
</evidence>
<evidence type="ECO:0000313" key="4">
    <source>
        <dbReference type="Proteomes" id="UP000001937"/>
    </source>
</evidence>
<dbReference type="PANTHER" id="PTHR15462">
    <property type="entry name" value="SERINE PROTEASE"/>
    <property type="match status" value="1"/>
</dbReference>
<accession>Q2J634</accession>
<feature type="compositionally biased region" description="Basic and acidic residues" evidence="2">
    <location>
        <begin position="1"/>
        <end position="18"/>
    </location>
</feature>
<dbReference type="EMBL" id="CP000249">
    <property type="protein sequence ID" value="ABD13258.1"/>
    <property type="molecule type" value="Genomic_DNA"/>
</dbReference>
<feature type="region of interest" description="Disordered" evidence="2">
    <location>
        <begin position="124"/>
        <end position="164"/>
    </location>
</feature>
<reference evidence="3 4" key="1">
    <citation type="journal article" date="2007" name="Genome Res.">
        <title>Genome characteristics of facultatively symbiotic Frankia sp. strains reflect host range and host plant biogeography.</title>
        <authorList>
            <person name="Normand P."/>
            <person name="Lapierre P."/>
            <person name="Tisa L.S."/>
            <person name="Gogarten J.P."/>
            <person name="Alloisio N."/>
            <person name="Bagnarol E."/>
            <person name="Bassi C.A."/>
            <person name="Berry A.M."/>
            <person name="Bickhart D.M."/>
            <person name="Choisne N."/>
            <person name="Couloux A."/>
            <person name="Cournoyer B."/>
            <person name="Cruveiller S."/>
            <person name="Daubin V."/>
            <person name="Demange N."/>
            <person name="Francino M.P."/>
            <person name="Goltsman E."/>
            <person name="Huang Y."/>
            <person name="Kopp O.R."/>
            <person name="Labarre L."/>
            <person name="Lapidus A."/>
            <person name="Lavire C."/>
            <person name="Marechal J."/>
            <person name="Martinez M."/>
            <person name="Mastronunzio J.E."/>
            <person name="Mullin B.C."/>
            <person name="Niemann J."/>
            <person name="Pujic P."/>
            <person name="Rawnsley T."/>
            <person name="Rouy Z."/>
            <person name="Schenowitz C."/>
            <person name="Sellstedt A."/>
            <person name="Tavares F."/>
            <person name="Tomkins J.P."/>
            <person name="Vallenet D."/>
            <person name="Valverde C."/>
            <person name="Wall L.G."/>
            <person name="Wang Y."/>
            <person name="Medigue C."/>
            <person name="Benson D.R."/>
        </authorList>
    </citation>
    <scope>NUCLEOTIDE SEQUENCE [LARGE SCALE GENOMIC DNA]</scope>
    <source>
        <strain evidence="4">DSM 45818 / CECT 9043 / CcI3</strain>
    </source>
</reference>
<feature type="region of interest" description="Disordered" evidence="2">
    <location>
        <begin position="1"/>
        <end position="40"/>
    </location>
</feature>
<feature type="compositionally biased region" description="Low complexity" evidence="2">
    <location>
        <begin position="139"/>
        <end position="149"/>
    </location>
</feature>
<protein>
    <recommendedName>
        <fullName evidence="5">Peptidase S1 domain-containing protein</fullName>
    </recommendedName>
</protein>
<sequence length="383" mass="39575">MTSRSADQESERRADAARLRPLPPADVPGATRARPRPPARSRLTVAILLTAGVALAPAALPASPAQAASDTGRGGAPIAATYPGSTAGQLLSAPGAVTLAEQREVERYWSAQRRARAFGARTNDHADAAPLSPGPAPPAAGDSETAASDAPPPPSAGTPYTRGGLVTTTTGRLFATIGGSDYACSASVVSSPSRDLVVTAGHCVHGGSGEQFARNVIFIPGFDNGAMPYGIWTARRLTVTSGWARQDDFDVDTGFALFNPSPSRGRHLEDTVGSQGIAFDLPGTYPQYTFGYPRLPPYDGSQLVYCAGPGFGDPYGSPSIGVACRMTAGASGGPLLTGLGRLGSGHGWVDGVVSYAYAGVNDKLYGTHFGDVVKSLYYQSYRL</sequence>
<dbReference type="InterPro" id="IPR043504">
    <property type="entry name" value="Peptidase_S1_PA_chymotrypsin"/>
</dbReference>
<name>Q2J634_FRACC</name>
<dbReference type="KEGG" id="fra:Francci3_3908"/>
<dbReference type="AlphaFoldDB" id="Q2J634"/>
<keyword evidence="1" id="KW-0732">Signal</keyword>
<dbReference type="GO" id="GO:0004252">
    <property type="term" value="F:serine-type endopeptidase activity"/>
    <property type="evidence" value="ECO:0007669"/>
    <property type="project" value="InterPro"/>
</dbReference>
<evidence type="ECO:0008006" key="5">
    <source>
        <dbReference type="Google" id="ProtNLM"/>
    </source>
</evidence>
<gene>
    <name evidence="3" type="ordered locus">Francci3_3908</name>
</gene>
<dbReference type="HOGENOM" id="CLU_050832_0_1_11"/>
<proteinExistence type="predicted"/>
<dbReference type="eggNOG" id="COG3591">
    <property type="taxonomic scope" value="Bacteria"/>
</dbReference>
<dbReference type="InterPro" id="IPR009003">
    <property type="entry name" value="Peptidase_S1_PA"/>
</dbReference>
<dbReference type="RefSeq" id="WP_011438282.1">
    <property type="nucleotide sequence ID" value="NC_007777.1"/>
</dbReference>
<dbReference type="InterPro" id="IPR018114">
    <property type="entry name" value="TRYPSIN_HIS"/>
</dbReference>
<dbReference type="Gene3D" id="2.40.10.10">
    <property type="entry name" value="Trypsin-like serine proteases"/>
    <property type="match status" value="2"/>
</dbReference>
<keyword evidence="4" id="KW-1185">Reference proteome</keyword>